<dbReference type="GO" id="GO:0016787">
    <property type="term" value="F:hydrolase activity"/>
    <property type="evidence" value="ECO:0007669"/>
    <property type="project" value="UniProtKB-KW"/>
</dbReference>
<feature type="chain" id="PRO_5042236443" evidence="1">
    <location>
        <begin position="27"/>
        <end position="270"/>
    </location>
</feature>
<evidence type="ECO:0000256" key="1">
    <source>
        <dbReference type="SAM" id="SignalP"/>
    </source>
</evidence>
<reference evidence="3 4" key="3">
    <citation type="journal article" date="2016" name="Genome Announc.">
        <title>Fully Closed Genome Sequences of Five Type Strains of the Genus Cronobacter and One Cronobacter sakazakii Strain.</title>
        <authorList>
            <person name="Moine D."/>
            <person name="Kassam M."/>
            <person name="Baert L."/>
            <person name="Tang Y."/>
            <person name="Barretto C."/>
            <person name="Ngom Bru C."/>
            <person name="Klijn A."/>
            <person name="Descombes P."/>
        </authorList>
    </citation>
    <scope>NUCLEOTIDE SEQUENCE [LARGE SCALE GENOMIC DNA]</scope>
    <source>
        <strain evidence="3 4">NCTC 9529</strain>
    </source>
</reference>
<organism evidence="3 4">
    <name type="scientific">Cronobacter universalis NCTC 9529</name>
    <dbReference type="NCBI Taxonomy" id="1074000"/>
    <lineage>
        <taxon>Bacteria</taxon>
        <taxon>Pseudomonadati</taxon>
        <taxon>Pseudomonadota</taxon>
        <taxon>Gammaproteobacteria</taxon>
        <taxon>Enterobacterales</taxon>
        <taxon>Enterobacteriaceae</taxon>
        <taxon>Cronobacter</taxon>
    </lineage>
</organism>
<name>A0AAC8VU84_9ENTR</name>
<accession>A0AAC8VU84</accession>
<dbReference type="Pfam" id="PF12697">
    <property type="entry name" value="Abhydrolase_6"/>
    <property type="match status" value="1"/>
</dbReference>
<evidence type="ECO:0000313" key="4">
    <source>
        <dbReference type="Proteomes" id="UP000061974"/>
    </source>
</evidence>
<geneLocation type="plasmid" evidence="3 4">
    <name>pCUNV1</name>
</geneLocation>
<gene>
    <name evidence="3" type="ORF">AFK65_20435</name>
</gene>
<dbReference type="AlphaFoldDB" id="A0AAC8VU84"/>
<dbReference type="PANTHER" id="PTHR37017">
    <property type="entry name" value="AB HYDROLASE-1 DOMAIN-CONTAINING PROTEIN-RELATED"/>
    <property type="match status" value="1"/>
</dbReference>
<feature type="domain" description="AB hydrolase-1" evidence="2">
    <location>
        <begin position="36"/>
        <end position="247"/>
    </location>
</feature>
<keyword evidence="1" id="KW-0732">Signal</keyword>
<proteinExistence type="predicted"/>
<dbReference type="InterPro" id="IPR029058">
    <property type="entry name" value="AB_hydrolase_fold"/>
</dbReference>
<dbReference type="InterPro" id="IPR000073">
    <property type="entry name" value="AB_hydrolase_1"/>
</dbReference>
<dbReference type="PANTHER" id="PTHR37017:SF11">
    <property type="entry name" value="ESTERASE_LIPASE_THIOESTERASE DOMAIN-CONTAINING PROTEIN"/>
    <property type="match status" value="1"/>
</dbReference>
<reference evidence="4" key="2">
    <citation type="submission" date="2015-09" db="EMBL/GenBank/DDBJ databases">
        <title>Cronobacter genome sequencing and assembly.</title>
        <authorList>
            <person name="Descombes P."/>
            <person name="Baert L."/>
            <person name="Ngom-Bru C."/>
            <person name="Barretto C."/>
        </authorList>
    </citation>
    <scope>NUCLEOTIDE SEQUENCE [LARGE SCALE GENOMIC DNA]</scope>
    <source>
        <strain evidence="4">NCTC 9529</strain>
        <plasmid evidence="4">pCUNV1</plasmid>
    </source>
</reference>
<dbReference type="KEGG" id="cui:AFK65_20435"/>
<sequence>MNHVLRQLLRRSFLMAGLCIASVTHAQEGDVKINNIVLVHGAFTDGSCWNAVTGKLQALGYHVTAVQNSLTSLKEDVTITERVLARQKGNVLLVGHSWGGAVITQAGNDPRVKGLVYLSAILPDSGESAADALARHHNSPPAFRPDENGLIWLDEPEIFQQVMANDIPQSQARILASVQQPIAASAFSEKIIHAAWHEKPVWYVLTENDQALSPDVQRQFAKESHATTKQINAGHLSMISHPDDIVRVISDAAEELSSNKKLVRHENTTY</sequence>
<evidence type="ECO:0000259" key="2">
    <source>
        <dbReference type="Pfam" id="PF12697"/>
    </source>
</evidence>
<keyword evidence="3" id="KW-0378">Hydrolase</keyword>
<feature type="signal peptide" evidence="1">
    <location>
        <begin position="1"/>
        <end position="26"/>
    </location>
</feature>
<dbReference type="Proteomes" id="UP000061974">
    <property type="component" value="Plasmid pCUNV1"/>
</dbReference>
<dbReference type="EMBL" id="CP012258">
    <property type="protein sequence ID" value="ALB57073.1"/>
    <property type="molecule type" value="Genomic_DNA"/>
</dbReference>
<protein>
    <submittedName>
        <fullName evidence="3">Alpha/beta hydrolase</fullName>
    </submittedName>
</protein>
<dbReference type="InterPro" id="IPR052897">
    <property type="entry name" value="Sec-Metab_Biosynth_Hydrolase"/>
</dbReference>
<evidence type="ECO:0000313" key="3">
    <source>
        <dbReference type="EMBL" id="ALB57073.1"/>
    </source>
</evidence>
<reference evidence="4" key="1">
    <citation type="submission" date="2015-07" db="EMBL/GenBank/DDBJ databases">
        <authorList>
            <person name="Moine D."/>
            <person name="Kassam M."/>
        </authorList>
    </citation>
    <scope>NUCLEOTIDE SEQUENCE [LARGE SCALE GENOMIC DNA]</scope>
    <source>
        <strain evidence="4">NCTC 9529</strain>
        <plasmid evidence="4">pCUNV1</plasmid>
    </source>
</reference>
<dbReference type="SUPFAM" id="SSF53474">
    <property type="entry name" value="alpha/beta-Hydrolases"/>
    <property type="match status" value="1"/>
</dbReference>
<dbReference type="Gene3D" id="3.40.50.1820">
    <property type="entry name" value="alpha/beta hydrolase"/>
    <property type="match status" value="1"/>
</dbReference>
<keyword evidence="3" id="KW-0614">Plasmid</keyword>